<keyword evidence="2" id="KW-1185">Reference proteome</keyword>
<protein>
    <submittedName>
        <fullName evidence="1">Uncharacterized protein</fullName>
    </submittedName>
</protein>
<proteinExistence type="predicted"/>
<evidence type="ECO:0000313" key="2">
    <source>
        <dbReference type="Proteomes" id="UP000299102"/>
    </source>
</evidence>
<organism evidence="1 2">
    <name type="scientific">Eumeta variegata</name>
    <name type="common">Bagworm moth</name>
    <name type="synonym">Eumeta japonica</name>
    <dbReference type="NCBI Taxonomy" id="151549"/>
    <lineage>
        <taxon>Eukaryota</taxon>
        <taxon>Metazoa</taxon>
        <taxon>Ecdysozoa</taxon>
        <taxon>Arthropoda</taxon>
        <taxon>Hexapoda</taxon>
        <taxon>Insecta</taxon>
        <taxon>Pterygota</taxon>
        <taxon>Neoptera</taxon>
        <taxon>Endopterygota</taxon>
        <taxon>Lepidoptera</taxon>
        <taxon>Glossata</taxon>
        <taxon>Ditrysia</taxon>
        <taxon>Tineoidea</taxon>
        <taxon>Psychidae</taxon>
        <taxon>Oiketicinae</taxon>
        <taxon>Eumeta</taxon>
    </lineage>
</organism>
<name>A0A4C1SDW2_EUMVA</name>
<accession>A0A4C1SDW2</accession>
<dbReference type="AlphaFoldDB" id="A0A4C1SDW2"/>
<evidence type="ECO:0000313" key="1">
    <source>
        <dbReference type="EMBL" id="GBO99289.1"/>
    </source>
</evidence>
<dbReference type="EMBL" id="BGZK01000002">
    <property type="protein sequence ID" value="GBO99289.1"/>
    <property type="molecule type" value="Genomic_DNA"/>
</dbReference>
<reference evidence="1 2" key="1">
    <citation type="journal article" date="2019" name="Commun. Biol.">
        <title>The bagworm genome reveals a unique fibroin gene that provides high tensile strength.</title>
        <authorList>
            <person name="Kono N."/>
            <person name="Nakamura H."/>
            <person name="Ohtoshi R."/>
            <person name="Tomita M."/>
            <person name="Numata K."/>
            <person name="Arakawa K."/>
        </authorList>
    </citation>
    <scope>NUCLEOTIDE SEQUENCE [LARGE SCALE GENOMIC DNA]</scope>
</reference>
<comment type="caution">
    <text evidence="1">The sequence shown here is derived from an EMBL/GenBank/DDBJ whole genome shotgun (WGS) entry which is preliminary data.</text>
</comment>
<gene>
    <name evidence="1" type="ORF">EVAR_550_1</name>
</gene>
<dbReference type="Proteomes" id="UP000299102">
    <property type="component" value="Unassembled WGS sequence"/>
</dbReference>
<sequence length="119" mass="13416">MQEGPFEGKASDPSDVFAKYFARISISSRCSTNLLTIDFVSFNQLYSINICVGICSRRPTFTNRQRGDLVHACVVCEVTELEIHTYVMQFLCQMLIEVSGNFLADLSHSENHEVNVFLA</sequence>